<protein>
    <submittedName>
        <fullName evidence="8">Proteasome complex subunit Rpn13 ubiquitin receptor-domain-containing protein</fullName>
    </submittedName>
</protein>
<gene>
    <name evidence="8" type="ORF">Micbo1qcDRAFT_157860</name>
</gene>
<keyword evidence="8" id="KW-0675">Receptor</keyword>
<evidence type="ECO:0000313" key="8">
    <source>
        <dbReference type="EMBL" id="KXJ95791.1"/>
    </source>
</evidence>
<dbReference type="InterPro" id="IPR038108">
    <property type="entry name" value="RPN13_DEUBAD_sf"/>
</dbReference>
<dbReference type="AlphaFoldDB" id="A0A136JF56"/>
<dbReference type="InParanoid" id="A0A136JF56"/>
<dbReference type="InterPro" id="IPR006773">
    <property type="entry name" value="Rpn13/ADRM1"/>
</dbReference>
<dbReference type="GO" id="GO:0005634">
    <property type="term" value="C:nucleus"/>
    <property type="evidence" value="ECO:0007669"/>
    <property type="project" value="UniProtKB-SubCell"/>
</dbReference>
<reference evidence="9" key="1">
    <citation type="submission" date="2016-02" db="EMBL/GenBank/DDBJ databases">
        <title>Draft genome sequence of Microdochium bolleyi, a fungal endophyte of beachgrass.</title>
        <authorList>
            <consortium name="DOE Joint Genome Institute"/>
            <person name="David A.S."/>
            <person name="May G."/>
            <person name="Haridas S."/>
            <person name="Lim J."/>
            <person name="Wang M."/>
            <person name="Labutti K."/>
            <person name="Lipzen A."/>
            <person name="Barry K."/>
            <person name="Grigoriev I.V."/>
        </authorList>
    </citation>
    <scope>NUCLEOTIDE SEQUENCE [LARGE SCALE GENOMIC DNA]</scope>
    <source>
        <strain evidence="9">J235TASD1</strain>
    </source>
</reference>
<name>A0A136JF56_9PEZI</name>
<dbReference type="InterPro" id="IPR038633">
    <property type="entry name" value="Rpn13/ADRM1_Pru_sf"/>
</dbReference>
<evidence type="ECO:0000313" key="9">
    <source>
        <dbReference type="Proteomes" id="UP000070501"/>
    </source>
</evidence>
<keyword evidence="5" id="KW-0539">Nucleus</keyword>
<dbReference type="GO" id="GO:0070628">
    <property type="term" value="F:proteasome binding"/>
    <property type="evidence" value="ECO:0007669"/>
    <property type="project" value="TreeGrafter"/>
</dbReference>
<feature type="domain" description="Pru" evidence="7">
    <location>
        <begin position="1"/>
        <end position="138"/>
    </location>
</feature>
<dbReference type="Gene3D" id="1.10.2020.20">
    <property type="match status" value="1"/>
</dbReference>
<keyword evidence="3" id="KW-0963">Cytoplasm</keyword>
<dbReference type="Proteomes" id="UP000070501">
    <property type="component" value="Unassembled WGS sequence"/>
</dbReference>
<dbReference type="Pfam" id="PF04683">
    <property type="entry name" value="Rpn13_ADRM1_Pru"/>
    <property type="match status" value="1"/>
</dbReference>
<feature type="region of interest" description="Disordered" evidence="6">
    <location>
        <begin position="146"/>
        <end position="228"/>
    </location>
</feature>
<organism evidence="8 9">
    <name type="scientific">Microdochium bolleyi</name>
    <dbReference type="NCBI Taxonomy" id="196109"/>
    <lineage>
        <taxon>Eukaryota</taxon>
        <taxon>Fungi</taxon>
        <taxon>Dikarya</taxon>
        <taxon>Ascomycota</taxon>
        <taxon>Pezizomycotina</taxon>
        <taxon>Sordariomycetes</taxon>
        <taxon>Xylariomycetidae</taxon>
        <taxon>Xylariales</taxon>
        <taxon>Microdochiaceae</taxon>
        <taxon>Microdochium</taxon>
    </lineage>
</organism>
<feature type="compositionally biased region" description="Acidic residues" evidence="6">
    <location>
        <begin position="161"/>
        <end position="176"/>
    </location>
</feature>
<dbReference type="Gene3D" id="2.30.29.70">
    <property type="entry name" value="Proteasomal ubiquitin receptor Rpn13/ADRM1"/>
    <property type="match status" value="1"/>
</dbReference>
<evidence type="ECO:0000259" key="7">
    <source>
        <dbReference type="PROSITE" id="PS51917"/>
    </source>
</evidence>
<dbReference type="PANTHER" id="PTHR12225">
    <property type="entry name" value="ADHESION REGULATING MOLECULE 1 110 KDA CELL MEMBRANE GLYCOPROTEIN"/>
    <property type="match status" value="1"/>
</dbReference>
<evidence type="ECO:0000256" key="1">
    <source>
        <dbReference type="ARBA" id="ARBA00004123"/>
    </source>
</evidence>
<dbReference type="PROSITE" id="PS51917">
    <property type="entry name" value="PRU"/>
    <property type="match status" value="1"/>
</dbReference>
<dbReference type="EMBL" id="KQ964246">
    <property type="protein sequence ID" value="KXJ95791.1"/>
    <property type="molecule type" value="Genomic_DNA"/>
</dbReference>
<feature type="compositionally biased region" description="Basic and acidic residues" evidence="6">
    <location>
        <begin position="202"/>
        <end position="214"/>
    </location>
</feature>
<evidence type="ECO:0000256" key="6">
    <source>
        <dbReference type="SAM" id="MobiDB-lite"/>
    </source>
</evidence>
<proteinExistence type="predicted"/>
<dbReference type="OrthoDB" id="340431at2759"/>
<evidence type="ECO:0000256" key="5">
    <source>
        <dbReference type="ARBA" id="ARBA00023242"/>
    </source>
</evidence>
<dbReference type="InterPro" id="IPR044868">
    <property type="entry name" value="Rpn13/ADRM1_Pru"/>
</dbReference>
<dbReference type="GO" id="GO:0008541">
    <property type="term" value="C:proteasome regulatory particle, lid subcomplex"/>
    <property type="evidence" value="ECO:0007669"/>
    <property type="project" value="TreeGrafter"/>
</dbReference>
<evidence type="ECO:0000256" key="4">
    <source>
        <dbReference type="ARBA" id="ARBA00022942"/>
    </source>
</evidence>
<dbReference type="GO" id="GO:0005737">
    <property type="term" value="C:cytoplasm"/>
    <property type="evidence" value="ECO:0007669"/>
    <property type="project" value="UniProtKB-SubCell"/>
</dbReference>
<dbReference type="GO" id="GO:0061133">
    <property type="term" value="F:endopeptidase activator activity"/>
    <property type="evidence" value="ECO:0007669"/>
    <property type="project" value="TreeGrafter"/>
</dbReference>
<accession>A0A136JF56</accession>
<keyword evidence="9" id="KW-1185">Reference proteome</keyword>
<comment type="subcellular location">
    <subcellularLocation>
        <location evidence="2">Cytoplasm</location>
    </subcellularLocation>
    <subcellularLocation>
        <location evidence="1">Nucleus</location>
    </subcellularLocation>
</comment>
<sequence length="397" mass="42569">MSISPLITFKAGMCDVDSSSKPYKVRPDPRKGYIFLYQGEDELVHFCWRGRDTPLDQPELDLVMVPGDGNFLAYDSRTQTTPAAKTNGRIFVLKFSSSSQRYIFWLQSKPQGRTGDPTWFSKRDLKIGDIVDDLLQGEEIDVARVLANVDNSDNDDRRNNDDDDDDDDDDEDDAMEDVQSSSRTAQGGRGSGGAGADATGGDVREEGESSREGGADGARAAAPGSQDAQTAVRNFLDSLRGGAPAGGTQGEDKLFPMLSDLLTPSSTVPLAQDASEEQIDTLLSFLPPAVLILSQQADSGESATEPTPAAVEAAKEAMSVGQKKALLQKVFRSPQFHQSLSSLTMAIRDGGLPSISEALQIKVANGGYVRRGQVPLGGGEAVEAFVEGVKRTVEEEK</sequence>
<dbReference type="STRING" id="196109.A0A136JF56"/>
<evidence type="ECO:0000256" key="2">
    <source>
        <dbReference type="ARBA" id="ARBA00004496"/>
    </source>
</evidence>
<dbReference type="PANTHER" id="PTHR12225:SF0">
    <property type="entry name" value="PROTEASOMAL UBIQUITIN RECEPTOR ADRM1"/>
    <property type="match status" value="1"/>
</dbReference>
<keyword evidence="4 8" id="KW-0647">Proteasome</keyword>
<evidence type="ECO:0000256" key="3">
    <source>
        <dbReference type="ARBA" id="ARBA00022490"/>
    </source>
</evidence>